<dbReference type="NCBIfam" id="NF006124">
    <property type="entry name" value="PRK08268.1"/>
    <property type="match status" value="1"/>
</dbReference>
<dbReference type="GO" id="GO:0003857">
    <property type="term" value="F:(3S)-3-hydroxyacyl-CoA dehydrogenase (NAD+) activity"/>
    <property type="evidence" value="ECO:0007669"/>
    <property type="project" value="UniProtKB-EC"/>
</dbReference>
<dbReference type="InterPro" id="IPR008927">
    <property type="entry name" value="6-PGluconate_DH-like_C_sf"/>
</dbReference>
<evidence type="ECO:0000256" key="1">
    <source>
        <dbReference type="ARBA" id="ARBA00023002"/>
    </source>
</evidence>
<dbReference type="EMBL" id="JBHRTR010000036">
    <property type="protein sequence ID" value="MFC3230162.1"/>
    <property type="molecule type" value="Genomic_DNA"/>
</dbReference>
<accession>A0ABV7L7C0</accession>
<name>A0ABV7L7C0_9PROT</name>
<dbReference type="Pfam" id="PF00725">
    <property type="entry name" value="3HCDH"/>
    <property type="match status" value="2"/>
</dbReference>
<dbReference type="InterPro" id="IPR006176">
    <property type="entry name" value="3-OHacyl-CoA_DH_NAD-bd"/>
</dbReference>
<gene>
    <name evidence="4" type="ORF">ACFOGJ_23130</name>
</gene>
<dbReference type="Gene3D" id="1.10.1040.50">
    <property type="match status" value="1"/>
</dbReference>
<reference evidence="5" key="1">
    <citation type="journal article" date="2019" name="Int. J. Syst. Evol. Microbiol.">
        <title>The Global Catalogue of Microorganisms (GCM) 10K type strain sequencing project: providing services to taxonomists for standard genome sequencing and annotation.</title>
        <authorList>
            <consortium name="The Broad Institute Genomics Platform"/>
            <consortium name="The Broad Institute Genome Sequencing Center for Infectious Disease"/>
            <person name="Wu L."/>
            <person name="Ma J."/>
        </authorList>
    </citation>
    <scope>NUCLEOTIDE SEQUENCE [LARGE SCALE GENOMIC DNA]</scope>
    <source>
        <strain evidence="5">KCTC 42964</strain>
    </source>
</reference>
<feature type="domain" description="3-hydroxyacyl-CoA dehydrogenase NAD binding" evidence="3">
    <location>
        <begin position="10"/>
        <end position="188"/>
    </location>
</feature>
<sequence>MRDYESGSVTVGVVGVGAMGRGIAQVSATGGMQVRLFDQMDGAAEKGRALIVQQLDRLVEKGRMTAEDAAAAGGRLQVVASLAEMADADLVVEAVIEDLAVKRRVFAELEKAVRPDALLASNTSSIRIATIAADCARKDRVAGLHFFNPVPLMKLVEVIAAPDTSAEALQALSVLGKRMGRVPVVVQDGPGFLVNLGGRAFTTEALRLASEGVADPADIDTVMRSACGFRMGPFELMDLTGIDVNYPVSQIIYGGFYHDRRLATSPLHQAMMEAGRLGRKTGQGFYDYGGEAPVPAMRTGRCMAPDMSAAPAPRIALAEPDRTLGELLVAAGAEVAADDGQMPIAAAPFGEDCTAMAARLGLDHRRLVAIDLTGAGRGCLTVMQAPGGDIACRDALVARLRGHAEHVVAINDSPGFIAQRILLMIANLGCEMAQLGIATPEDIDRAMTLGLNYPQGPLQIADAIGGRRALDGLAVIQAITGDDRYRPSLWLRRRGLLDLPMATPDSGPAAG</sequence>
<dbReference type="InterPro" id="IPR036291">
    <property type="entry name" value="NAD(P)-bd_dom_sf"/>
</dbReference>
<dbReference type="RefSeq" id="WP_379905064.1">
    <property type="nucleotide sequence ID" value="NZ_JBHRTR010000036.1"/>
</dbReference>
<evidence type="ECO:0000313" key="4">
    <source>
        <dbReference type="EMBL" id="MFC3230162.1"/>
    </source>
</evidence>
<dbReference type="SUPFAM" id="SSF48179">
    <property type="entry name" value="6-phosphogluconate dehydrogenase C-terminal domain-like"/>
    <property type="match status" value="2"/>
</dbReference>
<dbReference type="SUPFAM" id="SSF51735">
    <property type="entry name" value="NAD(P)-binding Rossmann-fold domains"/>
    <property type="match status" value="1"/>
</dbReference>
<comment type="caution">
    <text evidence="4">The sequence shown here is derived from an EMBL/GenBank/DDBJ whole genome shotgun (WGS) entry which is preliminary data.</text>
</comment>
<dbReference type="EC" id="1.1.1.35" evidence="4"/>
<protein>
    <submittedName>
        <fullName evidence="4">3-hydroxyacyl-CoA dehydrogenase</fullName>
        <ecNumber evidence="4">1.1.1.35</ecNumber>
    </submittedName>
</protein>
<proteinExistence type="predicted"/>
<dbReference type="Pfam" id="PF02737">
    <property type="entry name" value="3HCDH_N"/>
    <property type="match status" value="1"/>
</dbReference>
<dbReference type="Proteomes" id="UP001595528">
    <property type="component" value="Unassembled WGS sequence"/>
</dbReference>
<dbReference type="InterPro" id="IPR006108">
    <property type="entry name" value="3HC_DH_C"/>
</dbReference>
<evidence type="ECO:0000259" key="2">
    <source>
        <dbReference type="Pfam" id="PF00725"/>
    </source>
</evidence>
<dbReference type="Gene3D" id="3.40.50.720">
    <property type="entry name" value="NAD(P)-binding Rossmann-like Domain"/>
    <property type="match status" value="1"/>
</dbReference>
<evidence type="ECO:0000313" key="5">
    <source>
        <dbReference type="Proteomes" id="UP001595528"/>
    </source>
</evidence>
<dbReference type="PANTHER" id="PTHR48075">
    <property type="entry name" value="3-HYDROXYACYL-COA DEHYDROGENASE FAMILY PROTEIN"/>
    <property type="match status" value="1"/>
</dbReference>
<feature type="domain" description="3-hydroxyacyl-CoA dehydrogenase C-terminal" evidence="2">
    <location>
        <begin position="191"/>
        <end position="288"/>
    </location>
</feature>
<keyword evidence="5" id="KW-1185">Reference proteome</keyword>
<evidence type="ECO:0000259" key="3">
    <source>
        <dbReference type="Pfam" id="PF02737"/>
    </source>
</evidence>
<organism evidence="4 5">
    <name type="scientific">Marinibaculum pumilum</name>
    <dbReference type="NCBI Taxonomy" id="1766165"/>
    <lineage>
        <taxon>Bacteria</taxon>
        <taxon>Pseudomonadati</taxon>
        <taxon>Pseudomonadota</taxon>
        <taxon>Alphaproteobacteria</taxon>
        <taxon>Rhodospirillales</taxon>
        <taxon>Rhodospirillaceae</taxon>
        <taxon>Marinibaculum</taxon>
    </lineage>
</organism>
<dbReference type="PANTHER" id="PTHR48075:SF5">
    <property type="entry name" value="3-HYDROXYBUTYRYL-COA DEHYDROGENASE"/>
    <property type="match status" value="1"/>
</dbReference>
<keyword evidence="1 4" id="KW-0560">Oxidoreductase</keyword>
<feature type="domain" description="3-hydroxyacyl-CoA dehydrogenase C-terminal" evidence="2">
    <location>
        <begin position="415"/>
        <end position="493"/>
    </location>
</feature>